<dbReference type="PROSITE" id="PS51800">
    <property type="entry name" value="ZF_CHHC_U11_48K"/>
    <property type="match status" value="1"/>
</dbReference>
<dbReference type="PANTHER" id="PTHR12998:SF0">
    <property type="entry name" value="TRNA:M(4)X MODIFICATION ENZYME TRM13 HOMOLOG"/>
    <property type="match status" value="1"/>
</dbReference>
<evidence type="ECO:0000256" key="2">
    <source>
        <dbReference type="ARBA" id="ARBA00005265"/>
    </source>
</evidence>
<keyword evidence="5 15" id="KW-0489">Methyltransferase</keyword>
<evidence type="ECO:0000256" key="3">
    <source>
        <dbReference type="ARBA" id="ARBA00012810"/>
    </source>
</evidence>
<dbReference type="Pfam" id="PF11722">
    <property type="entry name" value="zf-TRM13_CCCH"/>
    <property type="match status" value="1"/>
</dbReference>
<keyword evidence="6 15" id="KW-0808">Transferase</keyword>
<evidence type="ECO:0000256" key="4">
    <source>
        <dbReference type="ARBA" id="ARBA00015883"/>
    </source>
</evidence>
<name>A0A1X7R9V9_9SACH</name>
<dbReference type="Proteomes" id="UP000196158">
    <property type="component" value="Unassembled WGS sequence"/>
</dbReference>
<keyword evidence="8 15" id="KW-0819">tRNA processing</keyword>
<dbReference type="InterPro" id="IPR039044">
    <property type="entry name" value="Trm13"/>
</dbReference>
<evidence type="ECO:0000256" key="10">
    <source>
        <dbReference type="ARBA" id="ARBA00022771"/>
    </source>
</evidence>
<keyword evidence="18" id="KW-1185">Reference proteome</keyword>
<evidence type="ECO:0000313" key="17">
    <source>
        <dbReference type="EMBL" id="SMN22453.1"/>
    </source>
</evidence>
<evidence type="ECO:0000256" key="1">
    <source>
        <dbReference type="ARBA" id="ARBA00002267"/>
    </source>
</evidence>
<evidence type="ECO:0000256" key="5">
    <source>
        <dbReference type="ARBA" id="ARBA00022603"/>
    </source>
</evidence>
<gene>
    <name evidence="17" type="ORF">KASA_0G00396G</name>
</gene>
<dbReference type="EC" id="2.1.1.225" evidence="3 15"/>
<dbReference type="InterPro" id="IPR021721">
    <property type="entry name" value="Znf_CCCH-type_TRM13"/>
</dbReference>
<dbReference type="STRING" id="1789683.A0A1X7R9V9"/>
<dbReference type="GO" id="GO:0030488">
    <property type="term" value="P:tRNA methylation"/>
    <property type="evidence" value="ECO:0007669"/>
    <property type="project" value="InterPro"/>
</dbReference>
<evidence type="ECO:0000256" key="15">
    <source>
        <dbReference type="RuleBase" id="RU367103"/>
    </source>
</evidence>
<sequence>MEPVSKKIKLEDSSGRLRCQYLIVKKDRQCGMTRRADEQYCSEHLNLLKKNSGTLIHSGVNSEERERIPCPLDPNHSVWKDQLSRHLKKCNKFKLSHVNDNETFFNKDMNINNNDTLSSVKIDYKQFLNQSIEILQKWKIENDIIIPLKQESNQEMVQKRVNTLINQKHAIQQSSLIQNMIDYKILNTTKKDQDYIEFGCGKAEFSRYLNQVICLTNQNEPRDITYHLIDRASNRMKFDSKFVSDTQELTNQLKIVPTIKRIKIDIKDLKIDTQLDSSHNYVAISKHLCGVATDLTLRCILNNNILHNKLDGLCIAMCCRHVCSPRDYVNPEYIKALLLPDTNDITYEQFFTCLTKICSWATNGRRPDMVGTDIVEITDSISMTLEERESLGLMARKIIDLGRLKWVQQNLGENAELIRYVDKSISLENVALLFKHT</sequence>
<dbReference type="Pfam" id="PF05253">
    <property type="entry name" value="zf-U11-48K"/>
    <property type="match status" value="1"/>
</dbReference>
<dbReference type="AlphaFoldDB" id="A0A1X7R9V9"/>
<evidence type="ECO:0000256" key="8">
    <source>
        <dbReference type="ARBA" id="ARBA00022694"/>
    </source>
</evidence>
<dbReference type="GO" id="GO:0106050">
    <property type="term" value="F:tRNA 2'-O-methyltransferase activity"/>
    <property type="evidence" value="ECO:0007669"/>
    <property type="project" value="UniProtKB-UniRule"/>
</dbReference>
<keyword evidence="9 15" id="KW-0479">Metal-binding</keyword>
<evidence type="ECO:0000256" key="7">
    <source>
        <dbReference type="ARBA" id="ARBA00022691"/>
    </source>
</evidence>
<keyword evidence="7 15" id="KW-0949">S-adenosyl-L-methionine</keyword>
<accession>A0A1X7R9V9</accession>
<evidence type="ECO:0000256" key="13">
    <source>
        <dbReference type="ARBA" id="ARBA00048635"/>
    </source>
</evidence>
<reference evidence="17 18" key="1">
    <citation type="submission" date="2017-04" db="EMBL/GenBank/DDBJ databases">
        <authorList>
            <person name="Afonso C.L."/>
            <person name="Miller P.J."/>
            <person name="Scott M.A."/>
            <person name="Spackman E."/>
            <person name="Goraichik I."/>
            <person name="Dimitrov K.M."/>
            <person name="Suarez D.L."/>
            <person name="Swayne D.E."/>
        </authorList>
    </citation>
    <scope>NUCLEOTIDE SEQUENCE [LARGE SCALE GENOMIC DNA]</scope>
</reference>
<evidence type="ECO:0000313" key="18">
    <source>
        <dbReference type="Proteomes" id="UP000196158"/>
    </source>
</evidence>
<evidence type="ECO:0000256" key="6">
    <source>
        <dbReference type="ARBA" id="ARBA00022679"/>
    </source>
</evidence>
<comment type="catalytic activity">
    <reaction evidence="12 15">
        <text>cytidine(4) in tRNA(Pro) + S-adenosyl-L-methionine = 2'-O-methylcytidine(4) in tRNA(Pro) + S-adenosyl-L-homocysteine + H(+)</text>
        <dbReference type="Rhea" id="RHEA:32767"/>
        <dbReference type="Rhea" id="RHEA-COMP:10397"/>
        <dbReference type="Rhea" id="RHEA-COMP:10398"/>
        <dbReference type="ChEBI" id="CHEBI:15378"/>
        <dbReference type="ChEBI" id="CHEBI:57856"/>
        <dbReference type="ChEBI" id="CHEBI:59789"/>
        <dbReference type="ChEBI" id="CHEBI:74495"/>
        <dbReference type="ChEBI" id="CHEBI:82748"/>
        <dbReference type="EC" id="2.1.1.225"/>
    </reaction>
</comment>
<dbReference type="OrthoDB" id="258806at2759"/>
<dbReference type="Pfam" id="PF05206">
    <property type="entry name" value="TRM13"/>
    <property type="match status" value="1"/>
</dbReference>
<dbReference type="InterPro" id="IPR007871">
    <property type="entry name" value="Methyltransferase_TRM13"/>
</dbReference>
<protein>
    <recommendedName>
        <fullName evidence="4 15">tRNA:m(4)X modification enzyme TRM13</fullName>
        <ecNumber evidence="3 15">2.1.1.225</ecNumber>
    </recommendedName>
</protein>
<evidence type="ECO:0000256" key="11">
    <source>
        <dbReference type="ARBA" id="ARBA00022833"/>
    </source>
</evidence>
<dbReference type="InterPro" id="IPR022776">
    <property type="entry name" value="TRM13/UPF0224_CHHC_Znf_dom"/>
</dbReference>
<dbReference type="GO" id="GO:0008270">
    <property type="term" value="F:zinc ion binding"/>
    <property type="evidence" value="ECO:0007669"/>
    <property type="project" value="UniProtKB-KW"/>
</dbReference>
<proteinExistence type="inferred from homology"/>
<evidence type="ECO:0000256" key="9">
    <source>
        <dbReference type="ARBA" id="ARBA00022723"/>
    </source>
</evidence>
<feature type="domain" description="CHHC U11-48K-type" evidence="16">
    <location>
        <begin position="67"/>
        <end position="94"/>
    </location>
</feature>
<evidence type="ECO:0000259" key="16">
    <source>
        <dbReference type="PROSITE" id="PS51800"/>
    </source>
</evidence>
<keyword evidence="11 15" id="KW-0862">Zinc</keyword>
<comment type="function">
    <text evidence="1 15">tRNA methylase which 2'-O-methylates cytidine(4) in tRNA(Pro) and tRNA(Gly)(GCC), and adenosine(4) in tRNA(His).</text>
</comment>
<comment type="similarity">
    <text evidence="2 15">Belongs to the methyltransferase TRM13 family.</text>
</comment>
<dbReference type="PANTHER" id="PTHR12998">
    <property type="entry name" value="TRNA:M(4)X MODIFICATION ENZYME TRM13 HOMOLOG"/>
    <property type="match status" value="1"/>
</dbReference>
<comment type="catalytic activity">
    <reaction evidence="13 15">
        <text>cytidine(4) in tRNA(Gly)(GCC) + S-adenosyl-L-methionine = 2'-O-methylcytidine(4) in tRNA(Gly)(GCC) + S-adenosyl-L-homocysteine + H(+)</text>
        <dbReference type="Rhea" id="RHEA:43192"/>
        <dbReference type="Rhea" id="RHEA-COMP:10399"/>
        <dbReference type="Rhea" id="RHEA-COMP:10400"/>
        <dbReference type="ChEBI" id="CHEBI:15378"/>
        <dbReference type="ChEBI" id="CHEBI:57856"/>
        <dbReference type="ChEBI" id="CHEBI:59789"/>
        <dbReference type="ChEBI" id="CHEBI:74495"/>
        <dbReference type="ChEBI" id="CHEBI:82748"/>
        <dbReference type="EC" id="2.1.1.225"/>
    </reaction>
</comment>
<organism evidence="17 18">
    <name type="scientific">Maudiozyma saulgeensis</name>
    <dbReference type="NCBI Taxonomy" id="1789683"/>
    <lineage>
        <taxon>Eukaryota</taxon>
        <taxon>Fungi</taxon>
        <taxon>Dikarya</taxon>
        <taxon>Ascomycota</taxon>
        <taxon>Saccharomycotina</taxon>
        <taxon>Saccharomycetes</taxon>
        <taxon>Saccharomycetales</taxon>
        <taxon>Saccharomycetaceae</taxon>
        <taxon>Maudiozyma</taxon>
    </lineage>
</organism>
<evidence type="ECO:0000256" key="12">
    <source>
        <dbReference type="ARBA" id="ARBA00048165"/>
    </source>
</evidence>
<dbReference type="EMBL" id="FXLY01000012">
    <property type="protein sequence ID" value="SMN22453.1"/>
    <property type="molecule type" value="Genomic_DNA"/>
</dbReference>
<evidence type="ECO:0000256" key="14">
    <source>
        <dbReference type="ARBA" id="ARBA00049393"/>
    </source>
</evidence>
<keyword evidence="10 15" id="KW-0863">Zinc-finger</keyword>
<comment type="catalytic activity">
    <reaction evidence="14 15">
        <text>adenosine(4) in tRNA(His) + S-adenosyl-L-methionine = 2'-O-methyladenosine(4) in tRNA(His) + S-adenosyl-L-homocysteine + H(+)</text>
        <dbReference type="Rhea" id="RHEA:43196"/>
        <dbReference type="Rhea" id="RHEA-COMP:10401"/>
        <dbReference type="Rhea" id="RHEA-COMP:10402"/>
        <dbReference type="ChEBI" id="CHEBI:15378"/>
        <dbReference type="ChEBI" id="CHEBI:57856"/>
        <dbReference type="ChEBI" id="CHEBI:59789"/>
        <dbReference type="ChEBI" id="CHEBI:74411"/>
        <dbReference type="ChEBI" id="CHEBI:74477"/>
        <dbReference type="EC" id="2.1.1.225"/>
    </reaction>
</comment>